<keyword evidence="3" id="KW-1185">Reference proteome</keyword>
<dbReference type="GO" id="GO:0051601">
    <property type="term" value="P:exocyst localization"/>
    <property type="evidence" value="ECO:0007669"/>
    <property type="project" value="TreeGrafter"/>
</dbReference>
<dbReference type="AlphaFoldDB" id="A0AA88NSB0"/>
<gene>
    <name evidence="2" type="ORF">Q7C36_003147</name>
</gene>
<dbReference type="EMBL" id="JAVHJS010000003">
    <property type="protein sequence ID" value="KAK2863993.1"/>
    <property type="molecule type" value="Genomic_DNA"/>
</dbReference>
<dbReference type="GO" id="GO:0000145">
    <property type="term" value="C:exocyst"/>
    <property type="evidence" value="ECO:0007669"/>
    <property type="project" value="InterPro"/>
</dbReference>
<proteinExistence type="inferred from homology"/>
<organism evidence="2 3">
    <name type="scientific">Tachysurus vachellii</name>
    <name type="common">Darkbarbel catfish</name>
    <name type="synonym">Pelteobagrus vachellii</name>
    <dbReference type="NCBI Taxonomy" id="175792"/>
    <lineage>
        <taxon>Eukaryota</taxon>
        <taxon>Metazoa</taxon>
        <taxon>Chordata</taxon>
        <taxon>Craniata</taxon>
        <taxon>Vertebrata</taxon>
        <taxon>Euteleostomi</taxon>
        <taxon>Actinopterygii</taxon>
        <taxon>Neopterygii</taxon>
        <taxon>Teleostei</taxon>
        <taxon>Ostariophysi</taxon>
        <taxon>Siluriformes</taxon>
        <taxon>Bagridae</taxon>
        <taxon>Tachysurus</taxon>
    </lineage>
</organism>
<accession>A0AA88NSB0</accession>
<evidence type="ECO:0000256" key="1">
    <source>
        <dbReference type="ARBA" id="ARBA00009447"/>
    </source>
</evidence>
<evidence type="ECO:0000313" key="2">
    <source>
        <dbReference type="EMBL" id="KAK2863993.1"/>
    </source>
</evidence>
<reference evidence="2" key="1">
    <citation type="submission" date="2023-08" db="EMBL/GenBank/DDBJ databases">
        <title>Pelteobagrus vachellii genome.</title>
        <authorList>
            <person name="Liu H."/>
        </authorList>
    </citation>
    <scope>NUCLEOTIDE SEQUENCE</scope>
    <source>
        <strain evidence="2">PRFRI_2022a</strain>
        <tissue evidence="2">Muscle</tissue>
    </source>
</reference>
<dbReference type="Pfam" id="PF06046">
    <property type="entry name" value="Sec6"/>
    <property type="match status" value="1"/>
</dbReference>
<comment type="caution">
    <text evidence="2">The sequence shown here is derived from an EMBL/GenBank/DDBJ whole genome shotgun (WGS) entry which is preliminary data.</text>
</comment>
<evidence type="ECO:0000313" key="3">
    <source>
        <dbReference type="Proteomes" id="UP001187315"/>
    </source>
</evidence>
<sequence>MRTFQLPTIMLPKKSKGEADADSECTTVVEQQSEAKYQNYIKIPNILKKIYDNYQRNAKVPDTPGEADAESECTTVVEQQSEAKYQNYIKIPNILKKIYDNYQRNAKVPDTPDASVILDFNQNVEQNHLSEASQQLLAQEDHLFRRQSSDAEVTCTEDEEDSLQKNYETLMLHLRMAVNDSFNKENQEKLRSAVKVIHQQEEQDRHWEKATEEKSPCWRPLRCKEIHDMLLKELIEVRLQQANKQENGADNLSTSLKREVCRMGKRIQNDLLQVVQNVQQCYTSDFDICNVYVQLYHQAFSAKLSEFAQTNLDIQDCTYILCWIHGYYPKDILKQNELEPHIKTESLGALLTEEVRKALEEQYLSHKEIEVRTWLSNALKKEEEIWQMSNKPELIDGCHISNLALDVIPIINGSMKETVDILVNRDNAQRILVLMESFLMSYKKSLTDLKGRHISLPDILKASLVSIKQFREYIEKQENLPDDKKAALLSIVSEMRNLCHSYFLSPIHKKLKEQYRKLWTQAWLSESQTIVGELISALEDMVQDFSDIQTDCMKELLSQLHFEVMTEYVKRMFKVKLKLKDKDDQEAAAGFLCEDSLRINSLFIRIGSEDKWLSSILPKISEVVRLQDSGALQLEIVTLAQIYPDIRECQVVALLDLKANLSKAEVRNIKKSLNENRNLLNTESTAAFFCKVPVKKNLRTVF</sequence>
<dbReference type="GO" id="GO:0000149">
    <property type="term" value="F:SNARE binding"/>
    <property type="evidence" value="ECO:0007669"/>
    <property type="project" value="TreeGrafter"/>
</dbReference>
<dbReference type="InterPro" id="IPR010326">
    <property type="entry name" value="EXOC3/Sec6"/>
</dbReference>
<dbReference type="PANTHER" id="PTHR21292:SF4">
    <property type="entry name" value="TUMOR NECROSIS FACTOR ALPHA-INDUCED PROTEIN 2"/>
    <property type="match status" value="1"/>
</dbReference>
<comment type="similarity">
    <text evidence="1">Belongs to the SEC6 family.</text>
</comment>
<dbReference type="GO" id="GO:0006887">
    <property type="term" value="P:exocytosis"/>
    <property type="evidence" value="ECO:0007669"/>
    <property type="project" value="InterPro"/>
</dbReference>
<dbReference type="Proteomes" id="UP001187315">
    <property type="component" value="Unassembled WGS sequence"/>
</dbReference>
<dbReference type="Gene3D" id="1.10.357.70">
    <property type="entry name" value="Exocyst complex component Sec6, C-terminal domain"/>
    <property type="match status" value="1"/>
</dbReference>
<evidence type="ECO:0008006" key="4">
    <source>
        <dbReference type="Google" id="ProtNLM"/>
    </source>
</evidence>
<protein>
    <recommendedName>
        <fullName evidence="4">Tumor necrosis factor alpha-induced protein 2</fullName>
    </recommendedName>
</protein>
<dbReference type="PANTHER" id="PTHR21292">
    <property type="entry name" value="EXOCYST COMPLEX COMPONENT SEC6-RELATED"/>
    <property type="match status" value="1"/>
</dbReference>
<dbReference type="InterPro" id="IPR042532">
    <property type="entry name" value="EXOC3/Sec6_C"/>
</dbReference>
<name>A0AA88NSB0_TACVA</name>